<dbReference type="EMBL" id="AHKC01017232">
    <property type="protein sequence ID" value="EKF27893.1"/>
    <property type="molecule type" value="Genomic_DNA"/>
</dbReference>
<evidence type="ECO:0000313" key="3">
    <source>
        <dbReference type="Proteomes" id="UP000007350"/>
    </source>
</evidence>
<proteinExistence type="predicted"/>
<feature type="region of interest" description="Disordered" evidence="1">
    <location>
        <begin position="1"/>
        <end position="128"/>
    </location>
</feature>
<feature type="compositionally biased region" description="Basic residues" evidence="1">
    <location>
        <begin position="96"/>
        <end position="105"/>
    </location>
</feature>
<dbReference type="AlphaFoldDB" id="K2LYW8"/>
<gene>
    <name evidence="2" type="ORF">MOQ_008373</name>
</gene>
<keyword evidence="3" id="KW-1185">Reference proteome</keyword>
<reference evidence="2 3" key="1">
    <citation type="journal article" date="2012" name="BMC Genomics">
        <title>Comparative genomic analysis of human infective Trypanosoma cruzi lineages with the bat-restricted subspecies T. cruzi marinkellei.</title>
        <authorList>
            <person name="Franzen O."/>
            <person name="Talavera-Lopez C."/>
            <person name="Ochaya S."/>
            <person name="Butler C.E."/>
            <person name="Messenger L.A."/>
            <person name="Lewis M.D."/>
            <person name="Llewellyn M.S."/>
            <person name="Marinkelle C.J."/>
            <person name="Tyler K.M."/>
            <person name="Miles M.A."/>
            <person name="Andersson B."/>
        </authorList>
    </citation>
    <scope>NUCLEOTIDE SEQUENCE [LARGE SCALE GENOMIC DNA]</scope>
    <source>
        <strain evidence="2 3">B7</strain>
    </source>
</reference>
<evidence type="ECO:0000313" key="2">
    <source>
        <dbReference type="EMBL" id="EKF27893.1"/>
    </source>
</evidence>
<evidence type="ECO:0000256" key="1">
    <source>
        <dbReference type="SAM" id="MobiDB-lite"/>
    </source>
</evidence>
<sequence>MRRGQQAQPHSSHTTRRHPRKEGTQRQQPATMQEETAPTTISSQLIPAANGKWPKARGHHTTHTEQANPHPSMTRHHNFLPFHPQWDTEPNSTRSHTVHRTRRKRDSGCALPLSSPSPHGHGKTNSRHTHYKGSIQIHCNVHLVCVCVCVRVPAETQSKEVEKREQSMWRDAQRKCAAETHNGSNKKKTAHTHDCNAARAVATQK</sequence>
<feature type="compositionally biased region" description="Polar residues" evidence="1">
    <location>
        <begin position="25"/>
        <end position="45"/>
    </location>
</feature>
<feature type="region of interest" description="Disordered" evidence="1">
    <location>
        <begin position="177"/>
        <end position="205"/>
    </location>
</feature>
<dbReference type="Proteomes" id="UP000007350">
    <property type="component" value="Unassembled WGS sequence"/>
</dbReference>
<name>K2LYW8_TRYCR</name>
<organism evidence="2 3">
    <name type="scientific">Trypanosoma cruzi marinkellei</name>
    <dbReference type="NCBI Taxonomy" id="85056"/>
    <lineage>
        <taxon>Eukaryota</taxon>
        <taxon>Discoba</taxon>
        <taxon>Euglenozoa</taxon>
        <taxon>Kinetoplastea</taxon>
        <taxon>Metakinetoplastina</taxon>
        <taxon>Trypanosomatida</taxon>
        <taxon>Trypanosomatidae</taxon>
        <taxon>Trypanosoma</taxon>
        <taxon>Schizotrypanum</taxon>
    </lineage>
</organism>
<protein>
    <submittedName>
        <fullName evidence="2">Uncharacterized protein</fullName>
    </submittedName>
</protein>
<comment type="caution">
    <text evidence="2">The sequence shown here is derived from an EMBL/GenBank/DDBJ whole genome shotgun (WGS) entry which is preliminary data.</text>
</comment>
<feature type="compositionally biased region" description="Polar residues" evidence="1">
    <location>
        <begin position="1"/>
        <end position="12"/>
    </location>
</feature>
<accession>K2LYW8</accession>